<dbReference type="Proteomes" id="UP000824969">
    <property type="component" value="Chromosome"/>
</dbReference>
<protein>
    <submittedName>
        <fullName evidence="1">Uncharacterized protein</fullName>
    </submittedName>
</protein>
<keyword evidence="2" id="KW-1185">Reference proteome</keyword>
<organism evidence="1 2">
    <name type="scientific">Methanoculleus chikugoensis</name>
    <dbReference type="NCBI Taxonomy" id="118126"/>
    <lineage>
        <taxon>Archaea</taxon>
        <taxon>Methanobacteriati</taxon>
        <taxon>Methanobacteriota</taxon>
        <taxon>Stenosarchaea group</taxon>
        <taxon>Methanomicrobia</taxon>
        <taxon>Methanomicrobiales</taxon>
        <taxon>Methanomicrobiaceae</taxon>
        <taxon>Methanoculleus</taxon>
    </lineage>
</organism>
<proteinExistence type="predicted"/>
<dbReference type="EMBL" id="AP019781">
    <property type="protein sequence ID" value="BBL67101.1"/>
    <property type="molecule type" value="Genomic_DNA"/>
</dbReference>
<name>A0ABM7H391_9EURY</name>
<dbReference type="RefSeq" id="WP_221057578.1">
    <property type="nucleotide sequence ID" value="NZ_AP019781.1"/>
</dbReference>
<evidence type="ECO:0000313" key="2">
    <source>
        <dbReference type="Proteomes" id="UP000824969"/>
    </source>
</evidence>
<dbReference type="GeneID" id="66129781"/>
<reference evidence="1 2" key="1">
    <citation type="submission" date="2019-06" db="EMBL/GenBank/DDBJ databases">
        <title>Complete genome sequence of Methanoculleus chikugoensis strain MG62.</title>
        <authorList>
            <person name="Asakawa S."/>
            <person name="Dianou D."/>
        </authorList>
    </citation>
    <scope>NUCLEOTIDE SEQUENCE [LARGE SCALE GENOMIC DNA]</scope>
    <source>
        <strain evidence="1 2">MG62</strain>
    </source>
</reference>
<sequence length="209" mass="22910">MKTKCSLFIVLMILLASCGCVDTREVVGDDGMQNGTTEGPPINDYFTPTSGATGGTEMPVDLSQLEIRGGPDFSPNVTLISSILRNDTRTGLLIENGWNITSITEKNDENDRAGGSAAVEFQKDGLSFYIGVDEQEGRTAGGYCDAEIWIAEPVSGSRPEGYHQAKDKMEGWWHVFDDRNERVVMIYNSTTLFYLSPSYSIIDTEGILD</sequence>
<accession>A0ABM7H391</accession>
<evidence type="ECO:0000313" key="1">
    <source>
        <dbReference type="EMBL" id="BBL67101.1"/>
    </source>
</evidence>
<gene>
    <name evidence="1" type="ORF">MchiMG62_02820</name>
</gene>